<keyword evidence="2" id="KW-0238">DNA-binding</keyword>
<keyword evidence="7" id="KW-1133">Transmembrane helix</keyword>
<keyword evidence="6" id="KW-0175">Coiled coil</keyword>
<keyword evidence="7" id="KW-0812">Transmembrane</keyword>
<proteinExistence type="predicted"/>
<feature type="transmembrane region" description="Helical" evidence="7">
    <location>
        <begin position="534"/>
        <end position="557"/>
    </location>
</feature>
<evidence type="ECO:0000256" key="7">
    <source>
        <dbReference type="SAM" id="Phobius"/>
    </source>
</evidence>
<evidence type="ECO:0000313" key="10">
    <source>
        <dbReference type="EMBL" id="CCP89452.1"/>
    </source>
</evidence>
<dbReference type="EMBL" id="HF569103">
    <property type="protein sequence ID" value="CCP89452.1"/>
    <property type="molecule type" value="Genomic_DNA"/>
</dbReference>
<dbReference type="InterPro" id="IPR036162">
    <property type="entry name" value="Resolvase-like_N_sf"/>
</dbReference>
<dbReference type="InterPro" id="IPR050639">
    <property type="entry name" value="SSR_resolvase"/>
</dbReference>
<dbReference type="Pfam" id="PF13408">
    <property type="entry name" value="Zn_ribbon_recom"/>
    <property type="match status" value="1"/>
</dbReference>
<gene>
    <name evidence="10" type="primary">ccrB2</name>
</gene>
<reference evidence="10" key="1">
    <citation type="submission" date="2012-12" db="EMBL/GenBank/DDBJ databases">
        <authorList>
            <person name="Hill-Cawthorne G."/>
        </authorList>
    </citation>
    <scope>NUCLEOTIDE SEQUENCE</scope>
    <source>
        <strain evidence="10">CMFT303</strain>
    </source>
</reference>
<dbReference type="Gene3D" id="3.90.1750.20">
    <property type="entry name" value="Putative Large Serine Recombinase, Chain B, Domain 2"/>
    <property type="match status" value="1"/>
</dbReference>
<dbReference type="AlphaFoldDB" id="M1XHI0"/>
<dbReference type="GO" id="GO:0003677">
    <property type="term" value="F:DNA binding"/>
    <property type="evidence" value="ECO:0007669"/>
    <property type="project" value="UniProtKB-KW"/>
</dbReference>
<dbReference type="PANTHER" id="PTHR30461:SF23">
    <property type="entry name" value="DNA RECOMBINASE-RELATED"/>
    <property type="match status" value="1"/>
</dbReference>
<organism evidence="10">
    <name type="scientific">Staphylococcus aureus</name>
    <dbReference type="NCBI Taxonomy" id="1280"/>
    <lineage>
        <taxon>Bacteria</taxon>
        <taxon>Bacillati</taxon>
        <taxon>Bacillota</taxon>
        <taxon>Bacilli</taxon>
        <taxon>Bacillales</taxon>
        <taxon>Staphylococcaceae</taxon>
        <taxon>Staphylococcus</taxon>
    </lineage>
</organism>
<dbReference type="Pfam" id="PF07508">
    <property type="entry name" value="Recombinase"/>
    <property type="match status" value="1"/>
</dbReference>
<dbReference type="PROSITE" id="PS00397">
    <property type="entry name" value="RECOMBINASES_1"/>
    <property type="match status" value="1"/>
</dbReference>
<dbReference type="PROSITE" id="PS51736">
    <property type="entry name" value="RECOMBINASES_3"/>
    <property type="match status" value="1"/>
</dbReference>
<dbReference type="NCBIfam" id="NF047343">
    <property type="entry name" value="SCCmet_CcrB"/>
    <property type="match status" value="1"/>
</dbReference>
<accession>M1XHI0</accession>
<dbReference type="PANTHER" id="PTHR30461">
    <property type="entry name" value="DNA-INVERTASE FROM LAMBDOID PROPHAGE"/>
    <property type="match status" value="1"/>
</dbReference>
<keyword evidence="7" id="KW-0472">Membrane</keyword>
<dbReference type="InterPro" id="IPR006119">
    <property type="entry name" value="Resolv_N"/>
</dbReference>
<dbReference type="InterPro" id="IPR025827">
    <property type="entry name" value="Zn_ribbon_recom_dom"/>
</dbReference>
<feature type="domain" description="Resolvase/invertase-type recombinase catalytic" evidence="8">
    <location>
        <begin position="15"/>
        <end position="162"/>
    </location>
</feature>
<evidence type="ECO:0000256" key="2">
    <source>
        <dbReference type="ARBA" id="ARBA00023125"/>
    </source>
</evidence>
<dbReference type="GO" id="GO:0015074">
    <property type="term" value="P:DNA integration"/>
    <property type="evidence" value="ECO:0007669"/>
    <property type="project" value="UniProtKB-KW"/>
</dbReference>
<dbReference type="InterPro" id="IPR006118">
    <property type="entry name" value="Recombinase_CS"/>
</dbReference>
<dbReference type="SMART" id="SM00857">
    <property type="entry name" value="Resolvase"/>
    <property type="match status" value="1"/>
</dbReference>
<keyword evidence="1" id="KW-0229">DNA integration</keyword>
<feature type="coiled-coil region" evidence="6">
    <location>
        <begin position="434"/>
        <end position="461"/>
    </location>
</feature>
<evidence type="ECO:0000259" key="8">
    <source>
        <dbReference type="PROSITE" id="PS51736"/>
    </source>
</evidence>
<keyword evidence="3" id="KW-0233">DNA recombination</keyword>
<sequence length="573" mass="66278">MKKGCNIMQQLKTKRVGIYVRVSTEMQSTEGYSIDGQINQIKEYCDFHHFEVKDIYADRGISGKSMNRPELQRMLKDAKEGNIDCVMVYKTNRLARNTSDLLKIVEDLHKQNVEFFSLSERMEVNTSSGKLMLQILASFSEFERNNIVENVFMGQTRRAQEGYYQGNLPLGYDKIPDSKHELMINQHEANIVKYIFECYAKGHGYRKIANALNHKGYVTKKGKPFSISSITYILANPFYIGKIQFAKYKDWSEKRRKGLNDKPVIAEGKHSPIINQDLWDKVQMRKKQVSQKPQVHGKGTNLLTGIIHCPQCGAPMAASNTTNTLKDGTKKRIRYYSCSNFRNKGSKVCSANSVRADVIEDYVMKQILEIVKSDKVIQRVVTHVNQENQVDGAALHHDIAYKQQQYDEVQIKINNLIKTIEDNPDLTSVIRPSIQKYEKQLNDITNQINQLKNQQNEDKTLFDAKEISKLLQHIFHDIKHIEKSRLKALYLSVIDRIDIKKDGNHKKQFYVTLKLNTRRSASQHFVFIFAPNTISYYLANRIIVITIIFTIFFRLFYLTIFKNCSLSISITLI</sequence>
<dbReference type="CDD" id="cd03768">
    <property type="entry name" value="SR_ResInv"/>
    <property type="match status" value="1"/>
</dbReference>
<protein>
    <submittedName>
        <fullName evidence="10">Transposon tn552 dna-invertase binr</fullName>
    </submittedName>
</protein>
<name>M1XHI0_STAAU</name>
<feature type="domain" description="Recombinase" evidence="9">
    <location>
        <begin position="169"/>
        <end position="292"/>
    </location>
</feature>
<dbReference type="Gene3D" id="3.40.50.1390">
    <property type="entry name" value="Resolvase, N-terminal catalytic domain"/>
    <property type="match status" value="1"/>
</dbReference>
<reference evidence="10" key="2">
    <citation type="journal article" date="2014" name="PLoS ONE">
        <title>Recombinations in Staphylococcal Cassette Chromosome mec Elements Compromise the Molecular Detection of Methicillin Resistance in Staphylococcus aureus.</title>
        <authorList>
            <person name="Hill-Cawthorne G.A."/>
            <person name="Hudson L.O."/>
            <person name="El Ghany M.F."/>
            <person name="Piepenburg O."/>
            <person name="Nair M."/>
            <person name="Dodgson A."/>
            <person name="Forrest M.S."/>
            <person name="Clark T.G."/>
            <person name="Pain A."/>
        </authorList>
    </citation>
    <scope>NUCLEOTIDE SEQUENCE</scope>
    <source>
        <strain evidence="10">CMFT303</strain>
    </source>
</reference>
<evidence type="ECO:0000256" key="3">
    <source>
        <dbReference type="ARBA" id="ARBA00023172"/>
    </source>
</evidence>
<dbReference type="Pfam" id="PF00239">
    <property type="entry name" value="Resolvase"/>
    <property type="match status" value="1"/>
</dbReference>
<evidence type="ECO:0000256" key="4">
    <source>
        <dbReference type="PIRSR" id="PIRSR606118-50"/>
    </source>
</evidence>
<feature type="active site" description="O-(5'-phospho-DNA)-serine intermediate" evidence="4 5">
    <location>
        <position position="23"/>
    </location>
</feature>
<dbReference type="PROSITE" id="PS51737">
    <property type="entry name" value="RECOMBINASE_DNA_BIND"/>
    <property type="match status" value="1"/>
</dbReference>
<evidence type="ECO:0000256" key="1">
    <source>
        <dbReference type="ARBA" id="ARBA00022908"/>
    </source>
</evidence>
<evidence type="ECO:0000256" key="6">
    <source>
        <dbReference type="SAM" id="Coils"/>
    </source>
</evidence>
<dbReference type="InterPro" id="IPR011109">
    <property type="entry name" value="DNA_bind_recombinase_dom"/>
</dbReference>
<dbReference type="InterPro" id="IPR038109">
    <property type="entry name" value="DNA_bind_recomb_sf"/>
</dbReference>
<evidence type="ECO:0000256" key="5">
    <source>
        <dbReference type="PROSITE-ProRule" id="PRU10137"/>
    </source>
</evidence>
<dbReference type="SUPFAM" id="SSF53041">
    <property type="entry name" value="Resolvase-like"/>
    <property type="match status" value="1"/>
</dbReference>
<dbReference type="GO" id="GO:0000150">
    <property type="term" value="F:DNA strand exchange activity"/>
    <property type="evidence" value="ECO:0007669"/>
    <property type="project" value="InterPro"/>
</dbReference>
<evidence type="ECO:0000259" key="9">
    <source>
        <dbReference type="PROSITE" id="PS51737"/>
    </source>
</evidence>